<keyword evidence="2" id="KW-1185">Reference proteome</keyword>
<dbReference type="InterPro" id="IPR009061">
    <property type="entry name" value="DNA-bd_dom_put_sf"/>
</dbReference>
<accession>E3I1H6</accession>
<dbReference type="Proteomes" id="UP000001399">
    <property type="component" value="Chromosome"/>
</dbReference>
<sequence>MAQSTSEEKSPRFKPFYTVDELAARWGMSARHVRREIEVGDLQAHRFGKSIRIAAESVAIYEATRRT</sequence>
<dbReference type="HOGENOM" id="CLU_2809661_0_0_5"/>
<organism evidence="1 2">
    <name type="scientific">Rhodomicrobium vannielii (strain ATCC 17100 / DSM 162 / LMG 4299 / NCIMB 10020 / ATH 3.1.1)</name>
    <dbReference type="NCBI Taxonomy" id="648757"/>
    <lineage>
        <taxon>Bacteria</taxon>
        <taxon>Pseudomonadati</taxon>
        <taxon>Pseudomonadota</taxon>
        <taxon>Alphaproteobacteria</taxon>
        <taxon>Hyphomicrobiales</taxon>
        <taxon>Hyphomicrobiaceae</taxon>
        <taxon>Rhodomicrobium</taxon>
    </lineage>
</organism>
<dbReference type="OrthoDB" id="7872598at2"/>
<dbReference type="RefSeq" id="WP_013419653.1">
    <property type="nucleotide sequence ID" value="NC_014664.1"/>
</dbReference>
<dbReference type="EMBL" id="CP002292">
    <property type="protein sequence ID" value="ADP71267.1"/>
    <property type="molecule type" value="Genomic_DNA"/>
</dbReference>
<reference evidence="2" key="1">
    <citation type="journal article" date="2011" name="J. Bacteriol.">
        <title>Genome sequences of eight morphologically diverse alphaproteobacteria.</title>
        <authorList>
            <consortium name="US DOE Joint Genome Institute"/>
            <person name="Brown P.J."/>
            <person name="Kysela D.T."/>
            <person name="Buechlein A."/>
            <person name="Hemmerich C."/>
            <person name="Brun Y.V."/>
        </authorList>
    </citation>
    <scope>NUCLEOTIDE SEQUENCE [LARGE SCALE GENOMIC DNA]</scope>
    <source>
        <strain evidence="2">ATCC 17100 / ATH 3.1.1 / DSM 162 / LMG 4299</strain>
    </source>
</reference>
<evidence type="ECO:0000313" key="1">
    <source>
        <dbReference type="EMBL" id="ADP71267.1"/>
    </source>
</evidence>
<protein>
    <submittedName>
        <fullName evidence="1">DNA binding domain protein, excisionase family</fullName>
    </submittedName>
</protein>
<dbReference type="GO" id="GO:0003677">
    <property type="term" value="F:DNA binding"/>
    <property type="evidence" value="ECO:0007669"/>
    <property type="project" value="InterPro"/>
</dbReference>
<gene>
    <name evidence="1" type="ordered locus">Rvan_2036</name>
</gene>
<name>E3I1H6_RHOVT</name>
<proteinExistence type="predicted"/>
<dbReference type="InterPro" id="IPR010093">
    <property type="entry name" value="SinI_DNA-bd"/>
</dbReference>
<dbReference type="AlphaFoldDB" id="E3I1H6"/>
<evidence type="ECO:0000313" key="2">
    <source>
        <dbReference type="Proteomes" id="UP000001399"/>
    </source>
</evidence>
<dbReference type="KEGG" id="rva:Rvan_2036"/>
<dbReference type="NCBIfam" id="TIGR01764">
    <property type="entry name" value="excise"/>
    <property type="match status" value="1"/>
</dbReference>
<dbReference type="SUPFAM" id="SSF46955">
    <property type="entry name" value="Putative DNA-binding domain"/>
    <property type="match status" value="1"/>
</dbReference>